<dbReference type="AlphaFoldDB" id="A0AAD7SYD5"/>
<keyword evidence="2" id="KW-1185">Reference proteome</keyword>
<reference evidence="1" key="1">
    <citation type="journal article" date="2023" name="Science">
        <title>Genome structures resolve the early diversification of teleost fishes.</title>
        <authorList>
            <person name="Parey E."/>
            <person name="Louis A."/>
            <person name="Montfort J."/>
            <person name="Bouchez O."/>
            <person name="Roques C."/>
            <person name="Iampietro C."/>
            <person name="Lluch J."/>
            <person name="Castinel A."/>
            <person name="Donnadieu C."/>
            <person name="Desvignes T."/>
            <person name="Floi Bucao C."/>
            <person name="Jouanno E."/>
            <person name="Wen M."/>
            <person name="Mejri S."/>
            <person name="Dirks R."/>
            <person name="Jansen H."/>
            <person name="Henkel C."/>
            <person name="Chen W.J."/>
            <person name="Zahm M."/>
            <person name="Cabau C."/>
            <person name="Klopp C."/>
            <person name="Thompson A.W."/>
            <person name="Robinson-Rechavi M."/>
            <person name="Braasch I."/>
            <person name="Lecointre G."/>
            <person name="Bobe J."/>
            <person name="Postlethwait J.H."/>
            <person name="Berthelot C."/>
            <person name="Roest Crollius H."/>
            <person name="Guiguen Y."/>
        </authorList>
    </citation>
    <scope>NUCLEOTIDE SEQUENCE</scope>
    <source>
        <strain evidence="1">NC1722</strain>
    </source>
</reference>
<evidence type="ECO:0000313" key="2">
    <source>
        <dbReference type="Proteomes" id="UP001221898"/>
    </source>
</evidence>
<comment type="caution">
    <text evidence="1">The sequence shown here is derived from an EMBL/GenBank/DDBJ whole genome shotgun (WGS) entry which is preliminary data.</text>
</comment>
<organism evidence="1 2">
    <name type="scientific">Aldrovandia affinis</name>
    <dbReference type="NCBI Taxonomy" id="143900"/>
    <lineage>
        <taxon>Eukaryota</taxon>
        <taxon>Metazoa</taxon>
        <taxon>Chordata</taxon>
        <taxon>Craniata</taxon>
        <taxon>Vertebrata</taxon>
        <taxon>Euteleostomi</taxon>
        <taxon>Actinopterygii</taxon>
        <taxon>Neopterygii</taxon>
        <taxon>Teleostei</taxon>
        <taxon>Notacanthiformes</taxon>
        <taxon>Halosauridae</taxon>
        <taxon>Aldrovandia</taxon>
    </lineage>
</organism>
<sequence>MSADLMPDHPVGSDFVRQLKGALARGNCERVEALLRAMAEGNPNATVELSNDDWMKDPSIQLPTAVLMGLTWMRGEAPASV</sequence>
<dbReference type="Proteomes" id="UP001221898">
    <property type="component" value="Unassembled WGS sequence"/>
</dbReference>
<dbReference type="EMBL" id="JAINUG010000026">
    <property type="protein sequence ID" value="KAJ8410583.1"/>
    <property type="molecule type" value="Genomic_DNA"/>
</dbReference>
<gene>
    <name evidence="1" type="ORF">AAFF_G00194870</name>
</gene>
<accession>A0AAD7SYD5</accession>
<name>A0AAD7SYD5_9TELE</name>
<proteinExistence type="predicted"/>
<evidence type="ECO:0000313" key="1">
    <source>
        <dbReference type="EMBL" id="KAJ8410583.1"/>
    </source>
</evidence>
<protein>
    <submittedName>
        <fullName evidence="1">Uncharacterized protein</fullName>
    </submittedName>
</protein>